<keyword evidence="15" id="KW-1185">Reference proteome</keyword>
<sequence length="896" mass="98298">MSREFYKENKISILNSLNSDSDQGLNKTQVEKKREKFGLNKLQEKRGVSVWQILLNQLKDLIIIILIIAAVLAFLIGDTLEGYAILAVIVFNTIIGFVTEYRAQKAVASLKNVLSKKALVIRDGKKQEIEAVDLVPGDIIFIEEGDQIPADARLIDTNNLTVNEASLTGESESVAKEAEAQFDSKKTLAERNNMVYMGTTAARGKGKAVVTAIAEETEIGKIGAMLDETKEGKTPLEKRLERLGKSLIKITLAVIAVLTILGIFMGRPVYDTVKTGIALAIAAVPEGLPIIATVTLAIGMKKMVEHNALVRELLAVETLGSVTSICTDKTGTITENQMTLRKIYLNDHLIEISGTGYQPEGDFLLAGEKIEPAVEAGLELTLKSGLLCTSAELTKEDGAYKVLGEATEGALLTAGRKAGFSKESLKNKGYQKLAEIPFNSDYMYMAVSYALPEGKEHLYLKGSPDVVLEMCDSIMLNGEQKELTAAKINEIQQKNKKLGEEGLRILGVAYKEGKNLDSEEKLQTEIKSSLTFLALSAIIDPPRESVKEAIKETKKAGIKTKMITGDQMDTAAAIAREVGITDSDSVISGQQISQASAEELRELIKNNSVFSRVTPENKLQIIDALNQEEEITAMTGDGVNDAPALKKADIGVSMGKRGTTVAREASDMVLLDDDFATIVTAVREGRVIFDNIQKFIYFLFSNNLSKIIYIFLGIIFNLPLPLLAMQILWINVVIDVFPALSLAWEKEENNIMGREATTERNIMNRAFKKKVSLHSLILAAGPMLLYLWSLNADYSLELSRTLSFAALSFIQLFHVFNARRKSGLAFDKTLLENYYLWLAVGIGIVFQLAAIYLGPLQKILSTVAIPIELLLPTAAAIILPMFLIQLMNIFAGRDKK</sequence>
<dbReference type="PANTHER" id="PTHR43294:SF21">
    <property type="entry name" value="CATION TRANSPORTING ATPASE"/>
    <property type="match status" value="1"/>
</dbReference>
<feature type="transmembrane region" description="Helical" evidence="12">
    <location>
        <begin position="83"/>
        <end position="101"/>
    </location>
</feature>
<keyword evidence="10 12" id="KW-1133">Transmembrane helix</keyword>
<dbReference type="PRINTS" id="PR00119">
    <property type="entry name" value="CATATPASE"/>
</dbReference>
<dbReference type="Gene3D" id="3.40.50.1000">
    <property type="entry name" value="HAD superfamily/HAD-like"/>
    <property type="match status" value="1"/>
</dbReference>
<dbReference type="InterPro" id="IPR006068">
    <property type="entry name" value="ATPase_P-typ_cation-transptr_C"/>
</dbReference>
<dbReference type="Pfam" id="PF00689">
    <property type="entry name" value="Cation_ATPase_C"/>
    <property type="match status" value="1"/>
</dbReference>
<dbReference type="AlphaFoldDB" id="A0A1N6ZK55"/>
<dbReference type="GO" id="GO:0016887">
    <property type="term" value="F:ATP hydrolysis activity"/>
    <property type="evidence" value="ECO:0007669"/>
    <property type="project" value="InterPro"/>
</dbReference>
<evidence type="ECO:0000313" key="15">
    <source>
        <dbReference type="Proteomes" id="UP000185669"/>
    </source>
</evidence>
<proteinExistence type="inferred from homology"/>
<dbReference type="InterPro" id="IPR023214">
    <property type="entry name" value="HAD_sf"/>
</dbReference>
<feature type="transmembrane region" description="Helical" evidence="12">
    <location>
        <begin position="869"/>
        <end position="891"/>
    </location>
</feature>
<dbReference type="Gene3D" id="1.20.1110.10">
    <property type="entry name" value="Calcium-transporting ATPase, transmembrane domain"/>
    <property type="match status" value="1"/>
</dbReference>
<evidence type="ECO:0000256" key="12">
    <source>
        <dbReference type="SAM" id="Phobius"/>
    </source>
</evidence>
<dbReference type="InterPro" id="IPR044492">
    <property type="entry name" value="P_typ_ATPase_HD_dom"/>
</dbReference>
<comment type="similarity">
    <text evidence="2">Belongs to the cation transport ATPase (P-type) (TC 3.A.3) family. Type IIA subfamily.</text>
</comment>
<name>A0A1N6ZK55_9FIRM</name>
<dbReference type="PANTHER" id="PTHR43294">
    <property type="entry name" value="SODIUM/POTASSIUM-TRANSPORTING ATPASE SUBUNIT ALPHA"/>
    <property type="match status" value="1"/>
</dbReference>
<dbReference type="FunFam" id="2.70.150.10:FF:000160">
    <property type="entry name" value="Sarcoplasmic/endoplasmic reticulum calcium ATPase 1"/>
    <property type="match status" value="1"/>
</dbReference>
<keyword evidence="3" id="KW-1003">Cell membrane</keyword>
<keyword evidence="5 12" id="KW-0812">Transmembrane</keyword>
<evidence type="ECO:0000259" key="13">
    <source>
        <dbReference type="SMART" id="SM00831"/>
    </source>
</evidence>
<evidence type="ECO:0000256" key="7">
    <source>
        <dbReference type="ARBA" id="ARBA00022840"/>
    </source>
</evidence>
<feature type="domain" description="Cation-transporting P-type ATPase N-terminal" evidence="13">
    <location>
        <begin position="7"/>
        <end position="78"/>
    </location>
</feature>
<feature type="transmembrane region" description="Helical" evidence="12">
    <location>
        <begin position="277"/>
        <end position="298"/>
    </location>
</feature>
<evidence type="ECO:0000256" key="2">
    <source>
        <dbReference type="ARBA" id="ARBA00005675"/>
    </source>
</evidence>
<dbReference type="GO" id="GO:0005524">
    <property type="term" value="F:ATP binding"/>
    <property type="evidence" value="ECO:0007669"/>
    <property type="project" value="UniProtKB-KW"/>
</dbReference>
<dbReference type="InterPro" id="IPR004014">
    <property type="entry name" value="ATPase_P-typ_cation-transptr_N"/>
</dbReference>
<dbReference type="InterPro" id="IPR018303">
    <property type="entry name" value="ATPase_P-typ_P_site"/>
</dbReference>
<evidence type="ECO:0000256" key="4">
    <source>
        <dbReference type="ARBA" id="ARBA00022553"/>
    </source>
</evidence>
<feature type="transmembrane region" description="Helical" evidence="12">
    <location>
        <begin position="247"/>
        <end position="265"/>
    </location>
</feature>
<dbReference type="PROSITE" id="PS00154">
    <property type="entry name" value="ATPASE_E1_E2"/>
    <property type="match status" value="1"/>
</dbReference>
<accession>A0A1N6ZK55</accession>
<dbReference type="SFLD" id="SFLDG00002">
    <property type="entry name" value="C1.7:_P-type_atpase_like"/>
    <property type="match status" value="1"/>
</dbReference>
<dbReference type="STRING" id="56779.SAMN05421834_11844"/>
<keyword evidence="11 12" id="KW-0472">Membrane</keyword>
<feature type="transmembrane region" description="Helical" evidence="12">
    <location>
        <begin position="61"/>
        <end position="77"/>
    </location>
</feature>
<dbReference type="Gene3D" id="3.40.1110.10">
    <property type="entry name" value="Calcium-transporting ATPase, cytoplasmic domain N"/>
    <property type="match status" value="1"/>
</dbReference>
<dbReference type="NCBIfam" id="TIGR01494">
    <property type="entry name" value="ATPase_P-type"/>
    <property type="match status" value="2"/>
</dbReference>
<gene>
    <name evidence="14" type="ORF">SAMN05421834_11844</name>
</gene>
<evidence type="ECO:0000256" key="1">
    <source>
        <dbReference type="ARBA" id="ARBA00004651"/>
    </source>
</evidence>
<keyword evidence="7" id="KW-0067">ATP-binding</keyword>
<dbReference type="SMART" id="SM00831">
    <property type="entry name" value="Cation_ATPase_N"/>
    <property type="match status" value="1"/>
</dbReference>
<organism evidence="14 15">
    <name type="scientific">Halanaerobium kushneri</name>
    <dbReference type="NCBI Taxonomy" id="56779"/>
    <lineage>
        <taxon>Bacteria</taxon>
        <taxon>Bacillati</taxon>
        <taxon>Bacillota</taxon>
        <taxon>Clostridia</taxon>
        <taxon>Halanaerobiales</taxon>
        <taxon>Halanaerobiaceae</taxon>
        <taxon>Halanaerobium</taxon>
    </lineage>
</organism>
<reference evidence="15" key="1">
    <citation type="submission" date="2017-01" db="EMBL/GenBank/DDBJ databases">
        <authorList>
            <person name="Varghese N."/>
            <person name="Submissions S."/>
        </authorList>
    </citation>
    <scope>NUCLEOTIDE SEQUENCE [LARGE SCALE GENOMIC DNA]</scope>
    <source>
        <strain evidence="15">ATCC 700103</strain>
    </source>
</reference>
<dbReference type="InterPro" id="IPR001757">
    <property type="entry name" value="P_typ_ATPase"/>
</dbReference>
<dbReference type="InterPro" id="IPR023299">
    <property type="entry name" value="ATPase_P-typ_cyto_dom_N"/>
</dbReference>
<evidence type="ECO:0000256" key="11">
    <source>
        <dbReference type="ARBA" id="ARBA00023136"/>
    </source>
</evidence>
<feature type="transmembrane region" description="Helical" evidence="12">
    <location>
        <begin position="695"/>
        <end position="716"/>
    </location>
</feature>
<dbReference type="SFLD" id="SFLDF00027">
    <property type="entry name" value="p-type_atpase"/>
    <property type="match status" value="1"/>
</dbReference>
<dbReference type="RefSeq" id="WP_076545595.1">
    <property type="nucleotide sequence ID" value="NZ_FTNC01000018.1"/>
</dbReference>
<dbReference type="EMBL" id="FTNC01000018">
    <property type="protein sequence ID" value="SIR27272.1"/>
    <property type="molecule type" value="Genomic_DNA"/>
</dbReference>
<dbReference type="InterPro" id="IPR036412">
    <property type="entry name" value="HAD-like_sf"/>
</dbReference>
<evidence type="ECO:0000256" key="5">
    <source>
        <dbReference type="ARBA" id="ARBA00022692"/>
    </source>
</evidence>
<dbReference type="SUPFAM" id="SSF81665">
    <property type="entry name" value="Calcium ATPase, transmembrane domain M"/>
    <property type="match status" value="1"/>
</dbReference>
<dbReference type="Pfam" id="PF13246">
    <property type="entry name" value="Cation_ATPase"/>
    <property type="match status" value="1"/>
</dbReference>
<dbReference type="Pfam" id="PF00690">
    <property type="entry name" value="Cation_ATPase_N"/>
    <property type="match status" value="1"/>
</dbReference>
<dbReference type="InterPro" id="IPR023298">
    <property type="entry name" value="ATPase_P-typ_TM_dom_sf"/>
</dbReference>
<dbReference type="Pfam" id="PF00122">
    <property type="entry name" value="E1-E2_ATPase"/>
    <property type="match status" value="1"/>
</dbReference>
<keyword evidence="6" id="KW-0547">Nucleotide-binding</keyword>
<keyword evidence="9" id="KW-1278">Translocase</keyword>
<dbReference type="OrthoDB" id="9760364at2"/>
<evidence type="ECO:0000313" key="14">
    <source>
        <dbReference type="EMBL" id="SIR27272.1"/>
    </source>
</evidence>
<feature type="transmembrane region" description="Helical" evidence="12">
    <location>
        <begin position="794"/>
        <end position="813"/>
    </location>
</feature>
<evidence type="ECO:0000256" key="3">
    <source>
        <dbReference type="ARBA" id="ARBA00022475"/>
    </source>
</evidence>
<dbReference type="Gene3D" id="2.70.150.10">
    <property type="entry name" value="Calcium-transporting ATPase, cytoplasmic transduction domain A"/>
    <property type="match status" value="1"/>
</dbReference>
<dbReference type="InterPro" id="IPR008250">
    <property type="entry name" value="ATPase_P-typ_transduc_dom_A_sf"/>
</dbReference>
<dbReference type="PRINTS" id="PR00120">
    <property type="entry name" value="HATPASE"/>
</dbReference>
<keyword evidence="4" id="KW-0597">Phosphoprotein</keyword>
<evidence type="ECO:0000256" key="8">
    <source>
        <dbReference type="ARBA" id="ARBA00022842"/>
    </source>
</evidence>
<dbReference type="SUPFAM" id="SSF81653">
    <property type="entry name" value="Calcium ATPase, transduction domain A"/>
    <property type="match status" value="1"/>
</dbReference>
<protein>
    <submittedName>
        <fullName evidence="14">Ca2+-transporting ATPase</fullName>
    </submittedName>
</protein>
<dbReference type="SFLD" id="SFLDS00003">
    <property type="entry name" value="Haloacid_Dehalogenase"/>
    <property type="match status" value="1"/>
</dbReference>
<dbReference type="SUPFAM" id="SSF56784">
    <property type="entry name" value="HAD-like"/>
    <property type="match status" value="1"/>
</dbReference>
<dbReference type="SUPFAM" id="SSF81660">
    <property type="entry name" value="Metal cation-transporting ATPase, ATP-binding domain N"/>
    <property type="match status" value="1"/>
</dbReference>
<feature type="transmembrane region" description="Helical" evidence="12">
    <location>
        <begin position="722"/>
        <end position="744"/>
    </location>
</feature>
<comment type="subcellular location">
    <subcellularLocation>
        <location evidence="1">Cell membrane</location>
        <topology evidence="1">Multi-pass membrane protein</topology>
    </subcellularLocation>
</comment>
<feature type="transmembrane region" description="Helical" evidence="12">
    <location>
        <begin position="834"/>
        <end position="854"/>
    </location>
</feature>
<feature type="transmembrane region" description="Helical" evidence="12">
    <location>
        <begin position="771"/>
        <end position="788"/>
    </location>
</feature>
<evidence type="ECO:0000256" key="6">
    <source>
        <dbReference type="ARBA" id="ARBA00022741"/>
    </source>
</evidence>
<dbReference type="GO" id="GO:0005886">
    <property type="term" value="C:plasma membrane"/>
    <property type="evidence" value="ECO:0007669"/>
    <property type="project" value="UniProtKB-SubCell"/>
</dbReference>
<dbReference type="Proteomes" id="UP000185669">
    <property type="component" value="Unassembled WGS sequence"/>
</dbReference>
<dbReference type="InterPro" id="IPR050510">
    <property type="entry name" value="Cation_transp_ATPase_P-type"/>
</dbReference>
<evidence type="ECO:0000256" key="9">
    <source>
        <dbReference type="ARBA" id="ARBA00022967"/>
    </source>
</evidence>
<dbReference type="InterPro" id="IPR059000">
    <property type="entry name" value="ATPase_P-type_domA"/>
</dbReference>
<keyword evidence="8" id="KW-0460">Magnesium</keyword>
<evidence type="ECO:0000256" key="10">
    <source>
        <dbReference type="ARBA" id="ARBA00022989"/>
    </source>
</evidence>